<proteinExistence type="inferred from homology"/>
<keyword evidence="4" id="KW-0645">Protease</keyword>
<feature type="compositionally biased region" description="Polar residues" evidence="6">
    <location>
        <begin position="162"/>
        <end position="174"/>
    </location>
</feature>
<dbReference type="InterPro" id="IPR028889">
    <property type="entry name" value="USP"/>
</dbReference>
<dbReference type="Proteomes" id="UP000789390">
    <property type="component" value="Unassembled WGS sequence"/>
</dbReference>
<sequence>MPGYITFKEQQQKKNDDLFEKLKRQCEANLKAREEEHLLQKSNPISFYTPPLQKYDLRSKSNCNTDEKDTSPDATPSPKQTRRMPDFTRHTTLDDSLNKDCELHKEYSGSGELFVDISPCSNPRCSFYDDGSKKKFKPKRKAQKRLKLVDPVEQQEKENQGPVPSNETPTTSSIPVKRFYNKRRTPSPIASGNISPMPSLITPDEINEAVTPTHKDRLEPIWTRSRPYFTTNPTHTYPPYEIGLRNIDNTCYVNATLQALFSLTGFTDDLVMACQGVENLPQFSSLLVNLIDARKKGLPIEVDKFNEDLVKNLWMLHPSYSVNEQQDASEFLIRLIEHLKLTLPAGPTNPVESHFECEMIEVVHCTSCGKKKKRAQKQTSICLPMPKDSRNLEQCLDDYMAEEERELACSSCKAPTSKISSKFRTLPSKLIMSVNRFSKEAKLAKHIVPPRVLDIRPFLENLESQLPSVYTLAAQIVHMGYSKDSGHYVSHVKCEDGVWRCYNDMSILSVSIDEEIHSVDGEPAYVYFYVHEMRTED</sequence>
<protein>
    <recommendedName>
        <fullName evidence="3">ubiquitinyl hydrolase 1</fullName>
        <ecNumber evidence="3">3.4.19.12</ecNumber>
    </recommendedName>
</protein>
<evidence type="ECO:0000256" key="3">
    <source>
        <dbReference type="ARBA" id="ARBA00012759"/>
    </source>
</evidence>
<evidence type="ECO:0000259" key="7">
    <source>
        <dbReference type="PROSITE" id="PS50235"/>
    </source>
</evidence>
<dbReference type="Gene3D" id="3.90.70.10">
    <property type="entry name" value="Cysteine proteinases"/>
    <property type="match status" value="1"/>
</dbReference>
<evidence type="ECO:0000256" key="6">
    <source>
        <dbReference type="SAM" id="MobiDB-lite"/>
    </source>
</evidence>
<gene>
    <name evidence="8" type="ORF">DGAL_LOCUS16225</name>
</gene>
<dbReference type="PROSITE" id="PS50235">
    <property type="entry name" value="USP_3"/>
    <property type="match status" value="1"/>
</dbReference>
<feature type="region of interest" description="Disordered" evidence="6">
    <location>
        <begin position="131"/>
        <end position="201"/>
    </location>
</feature>
<feature type="region of interest" description="Disordered" evidence="6">
    <location>
        <begin position="56"/>
        <end position="93"/>
    </location>
</feature>
<dbReference type="GO" id="GO:0006508">
    <property type="term" value="P:proteolysis"/>
    <property type="evidence" value="ECO:0007669"/>
    <property type="project" value="UniProtKB-KW"/>
</dbReference>
<evidence type="ECO:0000313" key="8">
    <source>
        <dbReference type="EMBL" id="CAH0112505.1"/>
    </source>
</evidence>
<feature type="compositionally biased region" description="Basic and acidic residues" evidence="6">
    <location>
        <begin position="56"/>
        <end position="71"/>
    </location>
</feature>
<keyword evidence="5" id="KW-0378">Hydrolase</keyword>
<comment type="similarity">
    <text evidence="2">Belongs to the peptidase C19 family.</text>
</comment>
<feature type="domain" description="USP" evidence="7">
    <location>
        <begin position="242"/>
        <end position="532"/>
    </location>
</feature>
<dbReference type="GO" id="GO:0004843">
    <property type="term" value="F:cysteine-type deubiquitinase activity"/>
    <property type="evidence" value="ECO:0007669"/>
    <property type="project" value="UniProtKB-EC"/>
</dbReference>
<feature type="compositionally biased region" description="Basic residues" evidence="6">
    <location>
        <begin position="134"/>
        <end position="146"/>
    </location>
</feature>
<evidence type="ECO:0000256" key="2">
    <source>
        <dbReference type="ARBA" id="ARBA00009085"/>
    </source>
</evidence>
<dbReference type="PANTHER" id="PTHR24006:SF733">
    <property type="entry name" value="RE52890P"/>
    <property type="match status" value="1"/>
</dbReference>
<keyword evidence="9" id="KW-1185">Reference proteome</keyword>
<dbReference type="EMBL" id="CAKKLH010000327">
    <property type="protein sequence ID" value="CAH0112505.1"/>
    <property type="molecule type" value="Genomic_DNA"/>
</dbReference>
<dbReference type="EC" id="3.4.19.12" evidence="3"/>
<dbReference type="PANTHER" id="PTHR24006">
    <property type="entry name" value="UBIQUITIN CARBOXYL-TERMINAL HYDROLASE"/>
    <property type="match status" value="1"/>
</dbReference>
<evidence type="ECO:0000256" key="1">
    <source>
        <dbReference type="ARBA" id="ARBA00000707"/>
    </source>
</evidence>
<feature type="compositionally biased region" description="Basic and acidic residues" evidence="6">
    <location>
        <begin position="83"/>
        <end position="93"/>
    </location>
</feature>
<dbReference type="GO" id="GO:0016579">
    <property type="term" value="P:protein deubiquitination"/>
    <property type="evidence" value="ECO:0007669"/>
    <property type="project" value="InterPro"/>
</dbReference>
<evidence type="ECO:0000256" key="4">
    <source>
        <dbReference type="ARBA" id="ARBA00022670"/>
    </source>
</evidence>
<comment type="caution">
    <text evidence="8">The sequence shown here is derived from an EMBL/GenBank/DDBJ whole genome shotgun (WGS) entry which is preliminary data.</text>
</comment>
<organism evidence="8 9">
    <name type="scientific">Daphnia galeata</name>
    <dbReference type="NCBI Taxonomy" id="27404"/>
    <lineage>
        <taxon>Eukaryota</taxon>
        <taxon>Metazoa</taxon>
        <taxon>Ecdysozoa</taxon>
        <taxon>Arthropoda</taxon>
        <taxon>Crustacea</taxon>
        <taxon>Branchiopoda</taxon>
        <taxon>Diplostraca</taxon>
        <taxon>Cladocera</taxon>
        <taxon>Anomopoda</taxon>
        <taxon>Daphniidae</taxon>
        <taxon>Daphnia</taxon>
    </lineage>
</organism>
<evidence type="ECO:0000256" key="5">
    <source>
        <dbReference type="ARBA" id="ARBA00022801"/>
    </source>
</evidence>
<reference evidence="8" key="1">
    <citation type="submission" date="2021-11" db="EMBL/GenBank/DDBJ databases">
        <authorList>
            <person name="Schell T."/>
        </authorList>
    </citation>
    <scope>NUCLEOTIDE SEQUENCE</scope>
    <source>
        <strain evidence="8">M5</strain>
    </source>
</reference>
<name>A0A8J2WC83_9CRUS</name>
<dbReference type="InterPro" id="IPR038765">
    <property type="entry name" value="Papain-like_cys_pep_sf"/>
</dbReference>
<dbReference type="Pfam" id="PF00443">
    <property type="entry name" value="UCH"/>
    <property type="match status" value="1"/>
</dbReference>
<dbReference type="SUPFAM" id="SSF54001">
    <property type="entry name" value="Cysteine proteinases"/>
    <property type="match status" value="1"/>
</dbReference>
<dbReference type="CDD" id="cd02257">
    <property type="entry name" value="Peptidase_C19"/>
    <property type="match status" value="1"/>
</dbReference>
<feature type="compositionally biased region" description="Basic and acidic residues" evidence="6">
    <location>
        <begin position="147"/>
        <end position="159"/>
    </location>
</feature>
<dbReference type="InterPro" id="IPR050164">
    <property type="entry name" value="Peptidase_C19"/>
</dbReference>
<dbReference type="AlphaFoldDB" id="A0A8J2WC83"/>
<dbReference type="GO" id="GO:0005829">
    <property type="term" value="C:cytosol"/>
    <property type="evidence" value="ECO:0007669"/>
    <property type="project" value="TreeGrafter"/>
</dbReference>
<dbReference type="OrthoDB" id="289038at2759"/>
<evidence type="ECO:0000313" key="9">
    <source>
        <dbReference type="Proteomes" id="UP000789390"/>
    </source>
</evidence>
<dbReference type="GO" id="GO:0005634">
    <property type="term" value="C:nucleus"/>
    <property type="evidence" value="ECO:0007669"/>
    <property type="project" value="TreeGrafter"/>
</dbReference>
<accession>A0A8J2WC83</accession>
<comment type="catalytic activity">
    <reaction evidence="1">
        <text>Thiol-dependent hydrolysis of ester, thioester, amide, peptide and isopeptide bonds formed by the C-terminal Gly of ubiquitin (a 76-residue protein attached to proteins as an intracellular targeting signal).</text>
        <dbReference type="EC" id="3.4.19.12"/>
    </reaction>
</comment>
<dbReference type="InterPro" id="IPR001394">
    <property type="entry name" value="Peptidase_C19_UCH"/>
</dbReference>